<feature type="domain" description="ABC transmembrane type-1" evidence="8">
    <location>
        <begin position="81"/>
        <end position="264"/>
    </location>
</feature>
<evidence type="ECO:0000256" key="2">
    <source>
        <dbReference type="ARBA" id="ARBA00022448"/>
    </source>
</evidence>
<keyword evidence="5 7" id="KW-1133">Transmembrane helix</keyword>
<dbReference type="GO" id="GO:0005886">
    <property type="term" value="C:plasma membrane"/>
    <property type="evidence" value="ECO:0007669"/>
    <property type="project" value="UniProtKB-SubCell"/>
</dbReference>
<feature type="transmembrane region" description="Helical" evidence="7">
    <location>
        <begin position="214"/>
        <end position="233"/>
    </location>
</feature>
<dbReference type="PROSITE" id="PS50928">
    <property type="entry name" value="ABC_TM1"/>
    <property type="match status" value="1"/>
</dbReference>
<dbReference type="KEGG" id="mhp:MHP7448_0362"/>
<accession>Q4A806</accession>
<feature type="transmembrane region" description="Helical" evidence="7">
    <location>
        <begin position="80"/>
        <end position="105"/>
    </location>
</feature>
<comment type="similarity">
    <text evidence="7">Belongs to the binding-protein-dependent transport system permease family.</text>
</comment>
<feature type="transmembrane region" description="Helical" evidence="7">
    <location>
        <begin position="245"/>
        <end position="267"/>
    </location>
</feature>
<feature type="transmembrane region" description="Helical" evidence="7">
    <location>
        <begin position="520"/>
        <end position="541"/>
    </location>
</feature>
<feature type="transmembrane region" description="Helical" evidence="7">
    <location>
        <begin position="296"/>
        <end position="316"/>
    </location>
</feature>
<keyword evidence="3" id="KW-1003">Cell membrane</keyword>
<evidence type="ECO:0000256" key="4">
    <source>
        <dbReference type="ARBA" id="ARBA00022692"/>
    </source>
</evidence>
<dbReference type="GO" id="GO:0055085">
    <property type="term" value="P:transmembrane transport"/>
    <property type="evidence" value="ECO:0007669"/>
    <property type="project" value="InterPro"/>
</dbReference>
<dbReference type="AlphaFoldDB" id="Q4A806"/>
<dbReference type="HOGENOM" id="CLU_479675_0_0_14"/>
<evidence type="ECO:0000259" key="8">
    <source>
        <dbReference type="PROSITE" id="PS50928"/>
    </source>
</evidence>
<comment type="subcellular location">
    <subcellularLocation>
        <location evidence="1 7">Cell membrane</location>
        <topology evidence="1 7">Multi-pass membrane protein</topology>
    </subcellularLocation>
</comment>
<dbReference type="PANTHER" id="PTHR30043">
    <property type="entry name" value="PHOSPHONATES TRANSPORT SYSTEM PERMEASE PROTEIN"/>
    <property type="match status" value="1"/>
</dbReference>
<dbReference type="SUPFAM" id="SSF161098">
    <property type="entry name" value="MetI-like"/>
    <property type="match status" value="2"/>
</dbReference>
<proteinExistence type="inferred from homology"/>
<feature type="transmembrane region" description="Helical" evidence="7">
    <location>
        <begin position="490"/>
        <end position="508"/>
    </location>
</feature>
<feature type="transmembrane region" description="Helical" evidence="7">
    <location>
        <begin position="141"/>
        <end position="160"/>
    </location>
</feature>
<evidence type="ECO:0000313" key="9">
    <source>
        <dbReference type="EMBL" id="AAZ53733.1"/>
    </source>
</evidence>
<evidence type="ECO:0000256" key="5">
    <source>
        <dbReference type="ARBA" id="ARBA00022989"/>
    </source>
</evidence>
<keyword evidence="6 7" id="KW-0472">Membrane</keyword>
<dbReference type="Pfam" id="PF00528">
    <property type="entry name" value="BPD_transp_1"/>
    <property type="match status" value="1"/>
</dbReference>
<dbReference type="InterPro" id="IPR035906">
    <property type="entry name" value="MetI-like_sf"/>
</dbReference>
<feature type="transmembrane region" description="Helical" evidence="7">
    <location>
        <begin position="352"/>
        <end position="377"/>
    </location>
</feature>
<feature type="transmembrane region" description="Helical" evidence="7">
    <location>
        <begin position="186"/>
        <end position="208"/>
    </location>
</feature>
<evidence type="ECO:0000256" key="6">
    <source>
        <dbReference type="ARBA" id="ARBA00023136"/>
    </source>
</evidence>
<name>Q4A806_MESH7</name>
<keyword evidence="2 7" id="KW-0813">Transport</keyword>
<dbReference type="PANTHER" id="PTHR30043:SF1">
    <property type="entry name" value="ABC TRANSPORT SYSTEM PERMEASE PROTEIN P69"/>
    <property type="match status" value="1"/>
</dbReference>
<dbReference type="EMBL" id="AE017244">
    <property type="protein sequence ID" value="AAZ53733.1"/>
    <property type="molecule type" value="Genomic_DNA"/>
</dbReference>
<dbReference type="Proteomes" id="UP000000553">
    <property type="component" value="Chromosome"/>
</dbReference>
<organism evidence="9">
    <name type="scientific">Mesomycoplasma hyopneumoniae (strain 7448)</name>
    <name type="common">Mycoplasma hyopneumoniae</name>
    <dbReference type="NCBI Taxonomy" id="262722"/>
    <lineage>
        <taxon>Bacteria</taxon>
        <taxon>Bacillati</taxon>
        <taxon>Mycoplasmatota</taxon>
        <taxon>Mycoplasmoidales</taxon>
        <taxon>Metamycoplasmataceae</taxon>
        <taxon>Mesomycoplasma</taxon>
    </lineage>
</organism>
<protein>
    <submittedName>
        <fullName evidence="9">ABC transport system permease protein p69-like protein</fullName>
    </submittedName>
</protein>
<feature type="transmembrane region" description="Helical" evidence="7">
    <location>
        <begin position="21"/>
        <end position="41"/>
    </location>
</feature>
<reference evidence="9" key="2">
    <citation type="journal article" date="2005" name="J. Bacteriol.">
        <title>Swine and poultry pathogens: the complete genome sequences of two strains of Mycoplasma hyopneumoniae and a strain of Mycoplasma synoviae.</title>
        <authorList>
            <person name="Vasconcelos A.T."/>
            <person name="Ferreira H.B."/>
            <person name="Bizarro C.V."/>
            <person name="Bonatto S.L."/>
            <person name="Carvalho M.O."/>
            <person name="Pinto P.M."/>
            <person name="Almeida D.F."/>
            <person name="Almeida L.G."/>
            <person name="Almeida R."/>
            <person name="Alves-Filho L."/>
            <person name="Assuncao E.N."/>
            <person name="Azevedo V.A."/>
            <person name="Bogo M.R."/>
            <person name="Brigido M.M."/>
            <person name="Brocchi M."/>
            <person name="Burity H.A."/>
            <person name="Camargo A.A."/>
            <person name="Camargo S.S."/>
            <person name="Carepo M.S."/>
            <person name="Carraro D.M."/>
            <person name="de Mattos Cascardo J.C."/>
            <person name="Castro L.A."/>
            <person name="Cavalcanti G."/>
            <person name="Chemale G."/>
            <person name="Collevatti R.G."/>
            <person name="Cunha C.W."/>
            <person name="Dallagiovanna B."/>
            <person name="Dambros B.P."/>
            <person name="Dellagostin O.A."/>
            <person name="Falcao C."/>
            <person name="Fantinatti-Garboggini F."/>
            <person name="Felipe M.S."/>
            <person name="Fiorentin L."/>
            <person name="Franco G.R."/>
            <person name="Freitas N.S."/>
            <person name="Frias D."/>
            <person name="Grangeiro T.B."/>
            <person name="Grisard E.C."/>
            <person name="Guimaraes C.T."/>
            <person name="Hungria M."/>
            <person name="Jardim S.N."/>
            <person name="Krieger M.A."/>
            <person name="Laurino J.P."/>
            <person name="Lima L.F."/>
            <person name="Lopes M.I."/>
            <person name="Loreto E.L."/>
            <person name="Madeira H.M."/>
            <person name="Manfio G.P."/>
            <person name="Maranhao A.Q."/>
            <person name="Martinkovics C.T."/>
            <person name="Medeiros S.R."/>
            <person name="Moreira M.A."/>
            <person name="Neiva M."/>
            <person name="Ramalho-Neto C.E."/>
            <person name="Nicolas M.F."/>
            <person name="Oliveira S.C."/>
            <person name="Paixao R.F."/>
            <person name="Pedrosa F.O."/>
            <person name="Pena S.D."/>
            <person name="Pereira M."/>
            <person name="Pereira-Ferrari L."/>
            <person name="Piffer I."/>
            <person name="Pinto L.S."/>
            <person name="Potrich D.P."/>
            <person name="Salim A.C."/>
            <person name="Santos F.R."/>
            <person name="Schmitt R."/>
            <person name="Schneider M.P."/>
            <person name="Schrank A."/>
            <person name="Schrank I.S."/>
            <person name="Schuck A.F."/>
            <person name="Seuanez H.N."/>
            <person name="Silva D.W."/>
            <person name="Silva R."/>
            <person name="Silva S.C."/>
            <person name="Soares C.M."/>
            <person name="Souza K.R."/>
            <person name="Souza R.C."/>
            <person name="Staats C.C."/>
            <person name="Steffens M.B."/>
            <person name="Teixeira S.M."/>
            <person name="Urmenyi T.P."/>
            <person name="Vainstein M.H."/>
            <person name="Zuccherato L.W."/>
            <person name="Simpson A.J."/>
            <person name="Zaha A."/>
        </authorList>
    </citation>
    <scope>NUCLEOTIDE SEQUENCE [LARGE SCALE GENOMIC DNA]</scope>
    <source>
        <strain evidence="9">7448</strain>
    </source>
</reference>
<feature type="transmembrane region" description="Helical" evidence="7">
    <location>
        <begin position="389"/>
        <end position="411"/>
    </location>
</feature>
<evidence type="ECO:0000256" key="1">
    <source>
        <dbReference type="ARBA" id="ARBA00004651"/>
    </source>
</evidence>
<dbReference type="InterPro" id="IPR000515">
    <property type="entry name" value="MetI-like"/>
</dbReference>
<feature type="transmembrane region" description="Helical" evidence="7">
    <location>
        <begin position="117"/>
        <end position="135"/>
    </location>
</feature>
<evidence type="ECO:0000256" key="7">
    <source>
        <dbReference type="RuleBase" id="RU363032"/>
    </source>
</evidence>
<evidence type="ECO:0000256" key="3">
    <source>
        <dbReference type="ARBA" id="ARBA00022475"/>
    </source>
</evidence>
<gene>
    <name evidence="9" type="ordered locus">MHP7448_0362</name>
</gene>
<reference evidence="9" key="1">
    <citation type="submission" date="2004-09" db="EMBL/GenBank/DDBJ databases">
        <authorList>
            <person name="Vasconcelos A.T.R."/>
            <person name="Ferreira H.B."/>
            <person name="Bizarro C.V."/>
            <person name="Bonatto S.L."/>
            <person name="Carvalho M.O."/>
            <person name="Pinto P.M."/>
            <person name="de Almeida D.F."/>
            <person name="de Almeida L.G.P."/>
            <person name="de Almeida R."/>
            <person name="Junior L.A."/>
            <person name="de Assuncao E.N."/>
            <person name="de Carvalho V.A."/>
            <person name="Bogo M."/>
            <person name="Brigido M.M."/>
            <person name="Brocchi M."/>
            <person name="Burity H.A."/>
            <person name="Camargo A.A."/>
            <person name="Camargo S.S."/>
            <person name="Carepo M.S."/>
            <person name="Carraro D.M."/>
            <person name="Matos Cascardo J.C."/>
            <person name="de Castro L.A."/>
            <person name="Cavalcanti G."/>
            <person name="Chemale G."/>
            <person name="Collevantti R.G."/>
            <person name="da Cunha C.W."/>
            <person name="Dallagiovanna B."/>
            <person name="Dambros B.P."/>
            <person name="Dellagostin O.A."/>
            <person name="Falcao C."/>
            <person name="Fantinatti-Garboggini F."/>
            <person name="Felipe M.S.S."/>
            <person name="Fiorentin L."/>
            <person name="Franco G.R."/>
            <person name="de Freitas N.S.A."/>
            <person name="Frias D."/>
            <person name="Grangeiro T.B."/>
            <person name="Grisard E.C."/>
            <person name="Guimaraes C.T."/>
            <person name="Hungria M."/>
            <person name="Jardim S.N."/>
            <person name="Krieger M.A."/>
            <person name="Laurino J.P."/>
            <person name="Lima L.F.A."/>
            <person name="Lopes M.I."/>
            <person name="Loreto E.L.S."/>
            <person name="Madeira H.M.F."/>
            <person name="Manfio G.P."/>
            <person name="Maranhao A.Q."/>
            <person name="Martinkovics C.T."/>
            <person name="de Medeiros S.R.B."/>
            <person name="Moreira M.A.M."/>
            <person name="Neiva M."/>
            <person name="Ramalho-Neto C.E."/>
            <person name="Nicolas M.F."/>
            <person name="Oliveira S.C."/>
            <person name="Paixao R.F.C."/>
            <person name="Pedrosa F.O."/>
            <person name="Pena S.D.J."/>
            <person name="Pereira M."/>
            <person name="Pereira-Ferrari L."/>
            <person name="Piffer I."/>
            <person name="Pinto L.S."/>
            <person name="Potrich D.P."/>
            <person name="Salim A.C.M."/>
            <person name="Santos F.R."/>
            <person name="Schmitt R."/>
            <person name="Schneider M.P.C."/>
            <person name="Schrank A."/>
            <person name="Schrank I.S."/>
            <person name="Schuck A.F."/>
            <person name="Silva D.W."/>
            <person name="Silva R."/>
            <person name="da Silva S.C."/>
            <person name="Soares C.M.A."/>
            <person name="de Souza K.R.L."/>
            <person name="Souza R.C."/>
            <person name="Staats C.C."/>
            <person name="Steffens M.B.R."/>
            <person name="Teixeira S.M.R."/>
            <person name="Urmenyi T.P."/>
            <person name="Vainstein M.H."/>
            <person name="Zuccherato L.W."/>
            <person name="Simpson A.J.G."/>
            <person name="Zaha A."/>
        </authorList>
    </citation>
    <scope>NUCLEOTIDE SEQUENCE</scope>
    <source>
        <strain evidence="9">7448</strain>
    </source>
</reference>
<keyword evidence="4 7" id="KW-0812">Transmembrane</keyword>
<dbReference type="Gene3D" id="1.10.3720.10">
    <property type="entry name" value="MetI-like"/>
    <property type="match status" value="2"/>
</dbReference>
<sequence>MVRKIMANLFPNKPYQKFKKSRIILFSIFIILFIISFYSIFSKINNNGWKIFQKNLSNLFSFSNIHPYYNDSIFALSFKFLWITIKYTLAGTFFGTIFAFFTAIFSSQFIKNKLIKILIWWVIIILKSFPIIFVIDPMRLIFAPKLAAFLIIFWFSWIWLHRYFHSFLNSLDLTSYKKAVMRGQNWFISFKNEIFPFVVNKFFGLFLFNFEANIRWTTIISATGVIGIGILINDGIQNSALGWKIIGIPLLILLFFTIIFDFLIIFFNKFILHKKSVDIRQKNSFILWIKVNYDRILKAFFIIFLLILIIISLTDIENWSVNTYQVKRFFNSLFVFDWEVFLLGKLDNPLYMIWHFFCQIIVCLTIIAFISIFFAIMANEKLNNLPKWLIFKFFLNLFRIIPSIIIFYLFVSFTVRPILWVTCLVGFKNGITMAKKLNETLNSLDWEKYQLLRLKQWSKKKAIIHYIFPSISQEYFKYLTIEIANSAHDLLLYGIFGGSMLGLKISTLSQTGISGDRGGFFTYSWIAWFLILIIEVTLALIEKNYFKNFLYLNSKFWNILLKTVRPKFFSRFK</sequence>